<keyword evidence="5" id="KW-1185">Reference proteome</keyword>
<dbReference type="InterPro" id="IPR015424">
    <property type="entry name" value="PyrdxlP-dep_Trfase"/>
</dbReference>
<dbReference type="InterPro" id="IPR054542">
    <property type="entry name" value="Cys_met_metab_PP"/>
</dbReference>
<evidence type="ECO:0000313" key="4">
    <source>
        <dbReference type="EMBL" id="GAA4302508.1"/>
    </source>
</evidence>
<gene>
    <name evidence="4" type="primary">megL</name>
    <name evidence="4" type="ORF">GCM10023143_04970</name>
</gene>
<organism evidence="4 5">
    <name type="scientific">Compostibacter hankyongensis</name>
    <dbReference type="NCBI Taxonomy" id="1007089"/>
    <lineage>
        <taxon>Bacteria</taxon>
        <taxon>Pseudomonadati</taxon>
        <taxon>Bacteroidota</taxon>
        <taxon>Chitinophagia</taxon>
        <taxon>Chitinophagales</taxon>
        <taxon>Chitinophagaceae</taxon>
        <taxon>Compostibacter</taxon>
    </lineage>
</organism>
<dbReference type="Gene3D" id="3.90.1150.10">
    <property type="entry name" value="Aspartate Aminotransferase, domain 1"/>
    <property type="match status" value="1"/>
</dbReference>
<protein>
    <submittedName>
        <fullName evidence="4">Methionine gamma-lyase</fullName>
    </submittedName>
</protein>
<comment type="similarity">
    <text evidence="3">Belongs to the trans-sulfuration enzymes family.</text>
</comment>
<sequence>MDDQQHGFGSACIHGGHSADPRYAHLTPIYATSTYLFDTAQQGMDRFTGKEEGYIYARFGHPNATEAEQKIALLETLGLSGPDGQPLQAAALLHGSGMAALNTLFLAHLKAGDKILTHHSLYGGTDEVFRKILPGLGIEVLFADPEAPQSAAALLEQDPAIRLIYLETPTNPTLRCVDLQTWIGLGRQYGRLTAVDNTFATPYLQQPFRYGADFVFHSTTKYLNGHGTATGGILIGRDRDHMAQVVTKTYRLLGGGGSPFDAWLLSLGIKTLELRMERHCSNAMAVARFLEQQPEVGRVHYPGLAAHPDYQLAQQQMKMPGAMMSFELKGGLEAGKKFIDSLRLCVRAVSLGTCDTLVSHPASMTHYGVAKAEREAAGITDGLIRLSAGIENVEDIISDLEQALYQAKGER</sequence>
<dbReference type="PANTHER" id="PTHR11808">
    <property type="entry name" value="TRANS-SULFURATION ENZYME FAMILY MEMBER"/>
    <property type="match status" value="1"/>
</dbReference>
<evidence type="ECO:0000256" key="1">
    <source>
        <dbReference type="ARBA" id="ARBA00001933"/>
    </source>
</evidence>
<accession>A0ABP8FFY0</accession>
<dbReference type="CDD" id="cd00614">
    <property type="entry name" value="CGS_like"/>
    <property type="match status" value="1"/>
</dbReference>
<dbReference type="SUPFAM" id="SSF53383">
    <property type="entry name" value="PLP-dependent transferases"/>
    <property type="match status" value="1"/>
</dbReference>
<dbReference type="InterPro" id="IPR000277">
    <property type="entry name" value="Cys/Met-Metab_PyrdxlP-dep_enz"/>
</dbReference>
<reference evidence="5" key="1">
    <citation type="journal article" date="2019" name="Int. J. Syst. Evol. Microbiol.">
        <title>The Global Catalogue of Microorganisms (GCM) 10K type strain sequencing project: providing services to taxonomists for standard genome sequencing and annotation.</title>
        <authorList>
            <consortium name="The Broad Institute Genomics Platform"/>
            <consortium name="The Broad Institute Genome Sequencing Center for Infectious Disease"/>
            <person name="Wu L."/>
            <person name="Ma J."/>
        </authorList>
    </citation>
    <scope>NUCLEOTIDE SEQUENCE [LARGE SCALE GENOMIC DNA]</scope>
    <source>
        <strain evidence="5">JCM 17664</strain>
    </source>
</reference>
<dbReference type="RefSeq" id="WP_344974811.1">
    <property type="nucleotide sequence ID" value="NZ_BAABFN010000001.1"/>
</dbReference>
<dbReference type="InterPro" id="IPR015422">
    <property type="entry name" value="PyrdxlP-dep_Trfase_small"/>
</dbReference>
<dbReference type="Pfam" id="PF01053">
    <property type="entry name" value="Cys_Met_Meta_PP"/>
    <property type="match status" value="1"/>
</dbReference>
<evidence type="ECO:0000256" key="2">
    <source>
        <dbReference type="ARBA" id="ARBA00022898"/>
    </source>
</evidence>
<dbReference type="EMBL" id="BAABFN010000001">
    <property type="protein sequence ID" value="GAA4302508.1"/>
    <property type="molecule type" value="Genomic_DNA"/>
</dbReference>
<proteinExistence type="inferred from homology"/>
<comment type="cofactor">
    <cofactor evidence="1 3">
        <name>pyridoxal 5'-phosphate</name>
        <dbReference type="ChEBI" id="CHEBI:597326"/>
    </cofactor>
</comment>
<dbReference type="PIRSF" id="PIRSF001434">
    <property type="entry name" value="CGS"/>
    <property type="match status" value="1"/>
</dbReference>
<name>A0ABP8FFY0_9BACT</name>
<dbReference type="Proteomes" id="UP001501207">
    <property type="component" value="Unassembled WGS sequence"/>
</dbReference>
<dbReference type="PANTHER" id="PTHR11808:SF80">
    <property type="entry name" value="CYSTATHIONINE GAMMA-LYASE"/>
    <property type="match status" value="1"/>
</dbReference>
<dbReference type="PROSITE" id="PS00868">
    <property type="entry name" value="CYS_MET_METAB_PP"/>
    <property type="match status" value="1"/>
</dbReference>
<keyword evidence="2 3" id="KW-0663">Pyridoxal phosphate</keyword>
<dbReference type="Gene3D" id="3.40.640.10">
    <property type="entry name" value="Type I PLP-dependent aspartate aminotransferase-like (Major domain)"/>
    <property type="match status" value="1"/>
</dbReference>
<comment type="caution">
    <text evidence="4">The sequence shown here is derived from an EMBL/GenBank/DDBJ whole genome shotgun (WGS) entry which is preliminary data.</text>
</comment>
<dbReference type="InterPro" id="IPR015421">
    <property type="entry name" value="PyrdxlP-dep_Trfase_major"/>
</dbReference>
<evidence type="ECO:0000256" key="3">
    <source>
        <dbReference type="RuleBase" id="RU362118"/>
    </source>
</evidence>
<evidence type="ECO:0000313" key="5">
    <source>
        <dbReference type="Proteomes" id="UP001501207"/>
    </source>
</evidence>